<organism evidence="3 4">
    <name type="scientific">Pseudochrobactrum asaccharolyticum</name>
    <dbReference type="NCBI Taxonomy" id="354351"/>
    <lineage>
        <taxon>Bacteria</taxon>
        <taxon>Pseudomonadati</taxon>
        <taxon>Pseudomonadota</taxon>
        <taxon>Alphaproteobacteria</taxon>
        <taxon>Hyphomicrobiales</taxon>
        <taxon>Brucellaceae</taxon>
        <taxon>Pseudochrobactrum</taxon>
    </lineage>
</organism>
<sequence length="240" mass="27078">MAKATQKLDVYSEITNQIITAIEQGADKFQMPWHQSGAATMSPINIDTGNEYRGINIISLWAASQVREYSTGIWGTYRQWQNAGCQVRKGEKSAVVIFYKEFECDDEDNTSDGEPRKRLMARASRVFNAAQVDGYQPETIEPVSNPVTSIEAADHFIKATRANICHGGERAYYQPSTDLIQMPPRECFYGSDTSTATESYYSTLLHELTHWSGHKSRCDRFTSGVFKKDDYAREELVALS</sequence>
<dbReference type="AlphaFoldDB" id="A0A366DFC8"/>
<dbReference type="RefSeq" id="WP_113946453.1">
    <property type="nucleotide sequence ID" value="NZ_JBHEEG010000017.1"/>
</dbReference>
<feature type="domain" description="N-terminal" evidence="1">
    <location>
        <begin position="9"/>
        <end position="127"/>
    </location>
</feature>
<name>A0A366DFC8_9HYPH</name>
<dbReference type="Proteomes" id="UP000252893">
    <property type="component" value="Unassembled WGS sequence"/>
</dbReference>
<comment type="caution">
    <text evidence="3">The sequence shown here is derived from an EMBL/GenBank/DDBJ whole genome shotgun (WGS) entry which is preliminary data.</text>
</comment>
<gene>
    <name evidence="3" type="ORF">DFR47_1181</name>
</gene>
<accession>A0A366DFC8</accession>
<dbReference type="EMBL" id="QNRH01000018">
    <property type="protein sequence ID" value="RBO88760.1"/>
    <property type="molecule type" value="Genomic_DNA"/>
</dbReference>
<keyword evidence="4" id="KW-1185">Reference proteome</keyword>
<dbReference type="GO" id="GO:0003697">
    <property type="term" value="F:single-stranded DNA binding"/>
    <property type="evidence" value="ECO:0007669"/>
    <property type="project" value="InterPro"/>
</dbReference>
<dbReference type="OrthoDB" id="9792687at2"/>
<evidence type="ECO:0000259" key="2">
    <source>
        <dbReference type="Pfam" id="PF18818"/>
    </source>
</evidence>
<feature type="domain" description="Polyvalent protein metallopeptidase" evidence="2">
    <location>
        <begin position="151"/>
        <end position="238"/>
    </location>
</feature>
<evidence type="ECO:0000259" key="1">
    <source>
        <dbReference type="Pfam" id="PF08401"/>
    </source>
</evidence>
<dbReference type="InterPro" id="IPR041459">
    <property type="entry name" value="MPTase-PolyVal"/>
</dbReference>
<reference evidence="3 4" key="1">
    <citation type="submission" date="2018-06" db="EMBL/GenBank/DDBJ databases">
        <title>Genomic Encyclopedia of Type Strains, Phase IV (KMG-IV): sequencing the most valuable type-strain genomes for metagenomic binning, comparative biology and taxonomic classification.</title>
        <authorList>
            <person name="Goeker M."/>
        </authorList>
    </citation>
    <scope>NUCLEOTIDE SEQUENCE [LARGE SCALE GENOMIC DNA]</scope>
    <source>
        <strain evidence="3 4">DSM 25619</strain>
    </source>
</reference>
<dbReference type="Pfam" id="PF18818">
    <property type="entry name" value="MPTase-PolyVal"/>
    <property type="match status" value="1"/>
</dbReference>
<proteinExistence type="predicted"/>
<dbReference type="InterPro" id="IPR013610">
    <property type="entry name" value="ArdC_N"/>
</dbReference>
<dbReference type="Pfam" id="PF08401">
    <property type="entry name" value="ArdcN"/>
    <property type="match status" value="1"/>
</dbReference>
<evidence type="ECO:0000313" key="4">
    <source>
        <dbReference type="Proteomes" id="UP000252893"/>
    </source>
</evidence>
<protein>
    <submittedName>
        <fullName evidence="3">Antirestriction protein ArdC</fullName>
    </submittedName>
</protein>
<evidence type="ECO:0000313" key="3">
    <source>
        <dbReference type="EMBL" id="RBO88760.1"/>
    </source>
</evidence>